<comment type="caution">
    <text evidence="2">The sequence shown here is derived from an EMBL/GenBank/DDBJ whole genome shotgun (WGS) entry which is preliminary data.</text>
</comment>
<evidence type="ECO:0000313" key="2">
    <source>
        <dbReference type="EMBL" id="MBQ0923494.1"/>
    </source>
</evidence>
<dbReference type="Proteomes" id="UP000674084">
    <property type="component" value="Unassembled WGS sequence"/>
</dbReference>
<dbReference type="PANTHER" id="PTHR47495">
    <property type="entry name" value="ALDEHYDE DEHYDROGENASE"/>
    <property type="match status" value="1"/>
</dbReference>
<dbReference type="Gene3D" id="3.30.365.10">
    <property type="entry name" value="Aldehyde oxidase/xanthine dehydrogenase, molybdopterin binding domain"/>
    <property type="match status" value="4"/>
</dbReference>
<dbReference type="Gene3D" id="3.90.1170.50">
    <property type="entry name" value="Aldehyde oxidase/xanthine dehydrogenase, a/b hammerhead"/>
    <property type="match status" value="1"/>
</dbReference>
<feature type="domain" description="Aldehyde oxidase/xanthine dehydrogenase a/b hammerhead" evidence="1">
    <location>
        <begin position="235"/>
        <end position="314"/>
    </location>
</feature>
<gene>
    <name evidence="2" type="ORF">KBO27_06040</name>
</gene>
<dbReference type="Pfam" id="PF20256">
    <property type="entry name" value="MoCoBD_2"/>
    <property type="match status" value="2"/>
</dbReference>
<reference evidence="2 3" key="1">
    <citation type="submission" date="2021-04" db="EMBL/GenBank/DDBJ databases">
        <title>Whole-genome sequencing of Saccharopolyspora endophytica KCTC 19397.</title>
        <authorList>
            <person name="Ay H."/>
            <person name="Saygin H."/>
            <person name="Sahin N."/>
        </authorList>
    </citation>
    <scope>NUCLEOTIDE SEQUENCE [LARGE SCALE GENOMIC DNA]</scope>
    <source>
        <strain evidence="2 3">KCTC 19397</strain>
    </source>
</reference>
<protein>
    <submittedName>
        <fullName evidence="2">Xanthine dehydrogenase family protein molybdopterin-binding subunit</fullName>
    </submittedName>
</protein>
<dbReference type="Pfam" id="PF02738">
    <property type="entry name" value="MoCoBD_1"/>
    <property type="match status" value="1"/>
</dbReference>
<dbReference type="PIRSF" id="PIRSF036389">
    <property type="entry name" value="IOR_B"/>
    <property type="match status" value="1"/>
</dbReference>
<dbReference type="InterPro" id="IPR000674">
    <property type="entry name" value="Ald_Oxase/Xan_DH_a/b"/>
</dbReference>
<dbReference type="InterPro" id="IPR046867">
    <property type="entry name" value="AldOxase/xan_DH_MoCoBD2"/>
</dbReference>
<dbReference type="InterPro" id="IPR012368">
    <property type="entry name" value="OxRdtase_Mopterin-bd_su_IorB"/>
</dbReference>
<proteinExistence type="predicted"/>
<dbReference type="InterPro" id="IPR052516">
    <property type="entry name" value="N-heterocyclic_Hydroxylase"/>
</dbReference>
<dbReference type="InterPro" id="IPR037165">
    <property type="entry name" value="AldOxase/xan_DH_Mopterin-bd_sf"/>
</dbReference>
<name>A0ABS5DB20_9PSEU</name>
<dbReference type="SUPFAM" id="SSF56003">
    <property type="entry name" value="Molybdenum cofactor-binding domain"/>
    <property type="match status" value="2"/>
</dbReference>
<evidence type="ECO:0000259" key="1">
    <source>
        <dbReference type="SMART" id="SM01008"/>
    </source>
</evidence>
<dbReference type="InterPro" id="IPR008274">
    <property type="entry name" value="AldOxase/xan_DH_MoCoBD1"/>
</dbReference>
<dbReference type="PANTHER" id="PTHR47495:SF1">
    <property type="entry name" value="BLL3820 PROTEIN"/>
    <property type="match status" value="1"/>
</dbReference>
<sequence length="766" mass="81969">MVFDPTKESSSASAIGRRRFLSYLLAAPTLTVATEILLDGAADTAEAAVPSPPQLIGETVDLQDVINVIGAPTSALLFQITVNEDNTVTVPLPRAEVGQGLTTSVPMLIAEEMDIPLANITMPLADARPELLYGQLTGGSSSITSLYRPARLAAAAARARLVATAANSWGVPGDRLTVSDGVIHAPDGRSATFGSLAVAAAKAKLPDLPVRLKPESEFKLVGGRVGRLDARRIVTGSNTYTQDLNVAGAKPCVVRRPPTINGTVKKVHNAEAVKQMPGIVDVATIPTGVAVLAETFAFAVDGVNALDVTWGPGTVDDESDETVRRKLRAAVGPLGDPPVKLPAAGVETLEMEFDFAFLSHAPLETNAAVADVRDGRAEVWAAVQIPTSTQENVARELGIPQTSVTVHVMPSGGSFGRRLFNDAAVEAALISQAMRKPVKLIWHRTDDIRHGRVHPAKHHKVRMHHSGDQVLSYEHWNAAVDTSLEHGFGDALTTAASKFPAVGNESVSQLMFRAMVHCPYNFGAVATHLHEVSIPLNTGSWRSVFSLNVRGVEEIAVDELARRLGKDAVQVRRDFLKDDRQRAILDKVVEEGEWGKAMPEGFAQGIAFHDEMKGVMAVLVEIDARDPQHPRVVKAVMAVDVGRPINVSGIEAQALGGLTDGISVALRGGLHLRDGYFLEGSYHNFHYARQKNTPTDVQIFVQPGEGEPGGMGEFAVPVAFAAVVNAYRRATGIMPTRFPIDNELDYEPYPPGPVPGPPMRPLPARN</sequence>
<evidence type="ECO:0000313" key="3">
    <source>
        <dbReference type="Proteomes" id="UP000674084"/>
    </source>
</evidence>
<dbReference type="SMART" id="SM01008">
    <property type="entry name" value="Ald_Xan_dh_C"/>
    <property type="match status" value="1"/>
</dbReference>
<dbReference type="EMBL" id="JAGPXE010000002">
    <property type="protein sequence ID" value="MBQ0923494.1"/>
    <property type="molecule type" value="Genomic_DNA"/>
</dbReference>
<organism evidence="2 3">
    <name type="scientific">Saccharopolyspora endophytica</name>
    <dbReference type="NCBI Taxonomy" id="543886"/>
    <lineage>
        <taxon>Bacteria</taxon>
        <taxon>Bacillati</taxon>
        <taxon>Actinomycetota</taxon>
        <taxon>Actinomycetes</taxon>
        <taxon>Pseudonocardiales</taxon>
        <taxon>Pseudonocardiaceae</taxon>
        <taxon>Saccharopolyspora</taxon>
    </lineage>
</organism>
<accession>A0ABS5DB20</accession>
<keyword evidence="3" id="KW-1185">Reference proteome</keyword>